<evidence type="ECO:0000256" key="4">
    <source>
        <dbReference type="PROSITE-ProRule" id="PRU00433"/>
    </source>
</evidence>
<dbReference type="InterPro" id="IPR010538">
    <property type="entry name" value="DHOR"/>
</dbReference>
<gene>
    <name evidence="6" type="ORF">SAMN02745129_1748</name>
</gene>
<evidence type="ECO:0000256" key="3">
    <source>
        <dbReference type="ARBA" id="ARBA00023004"/>
    </source>
</evidence>
<evidence type="ECO:0000313" key="6">
    <source>
        <dbReference type="EMBL" id="SHH29637.1"/>
    </source>
</evidence>
<dbReference type="Proteomes" id="UP000184268">
    <property type="component" value="Unassembled WGS sequence"/>
</dbReference>
<name>A0A1M5RTK7_9GAMM</name>
<dbReference type="PIRSF" id="PIRSF028099">
    <property type="entry name" value="DUF1111"/>
    <property type="match status" value="1"/>
</dbReference>
<evidence type="ECO:0000259" key="5">
    <source>
        <dbReference type="PROSITE" id="PS51007"/>
    </source>
</evidence>
<dbReference type="STRING" id="299255.SAMN02745129_1748"/>
<dbReference type="GO" id="GO:0004130">
    <property type="term" value="F:cytochrome-c peroxidase activity"/>
    <property type="evidence" value="ECO:0007669"/>
    <property type="project" value="TreeGrafter"/>
</dbReference>
<dbReference type="PANTHER" id="PTHR30600:SF4">
    <property type="entry name" value="CYTOCHROME C DOMAIN-CONTAINING PROTEIN"/>
    <property type="match status" value="1"/>
</dbReference>
<accession>A0A1M5RTK7</accession>
<dbReference type="GO" id="GO:0020037">
    <property type="term" value="F:heme binding"/>
    <property type="evidence" value="ECO:0007669"/>
    <property type="project" value="InterPro"/>
</dbReference>
<reference evidence="6 7" key="1">
    <citation type="submission" date="2016-11" db="EMBL/GenBank/DDBJ databases">
        <authorList>
            <person name="Jaros S."/>
            <person name="Januszkiewicz K."/>
            <person name="Wedrychowicz H."/>
        </authorList>
    </citation>
    <scope>NUCLEOTIDE SEQUENCE [LARGE SCALE GENOMIC DNA]</scope>
    <source>
        <strain evidence="6 7">DSM 16917</strain>
    </source>
</reference>
<protein>
    <submittedName>
        <fullName evidence="6">CxxC motif-containing protein, DUF1111 family</fullName>
    </submittedName>
</protein>
<evidence type="ECO:0000256" key="1">
    <source>
        <dbReference type="ARBA" id="ARBA00022617"/>
    </source>
</evidence>
<feature type="domain" description="Cytochrome c" evidence="5">
    <location>
        <begin position="389"/>
        <end position="527"/>
    </location>
</feature>
<dbReference type="OrthoDB" id="9805202at2"/>
<dbReference type="EMBL" id="FQXG01000002">
    <property type="protein sequence ID" value="SHH29637.1"/>
    <property type="molecule type" value="Genomic_DNA"/>
</dbReference>
<keyword evidence="7" id="KW-1185">Reference proteome</keyword>
<dbReference type="InterPro" id="IPR051395">
    <property type="entry name" value="Cytochrome_c_Peroxidase/MauG"/>
</dbReference>
<keyword evidence="2 4" id="KW-0479">Metal-binding</keyword>
<dbReference type="InterPro" id="IPR036909">
    <property type="entry name" value="Cyt_c-like_dom_sf"/>
</dbReference>
<dbReference type="GO" id="GO:0009055">
    <property type="term" value="F:electron transfer activity"/>
    <property type="evidence" value="ECO:0007669"/>
    <property type="project" value="InterPro"/>
</dbReference>
<dbReference type="SUPFAM" id="SSF46626">
    <property type="entry name" value="Cytochrome c"/>
    <property type="match status" value="1"/>
</dbReference>
<evidence type="ECO:0000256" key="2">
    <source>
        <dbReference type="ARBA" id="ARBA00022723"/>
    </source>
</evidence>
<dbReference type="Gene3D" id="1.10.760.10">
    <property type="entry name" value="Cytochrome c-like domain"/>
    <property type="match status" value="1"/>
</dbReference>
<proteinExistence type="predicted"/>
<dbReference type="InterPro" id="IPR009056">
    <property type="entry name" value="Cyt_c-like_dom"/>
</dbReference>
<keyword evidence="3 4" id="KW-0408">Iron</keyword>
<dbReference type="PROSITE" id="PS51007">
    <property type="entry name" value="CYTC"/>
    <property type="match status" value="1"/>
</dbReference>
<evidence type="ECO:0000313" key="7">
    <source>
        <dbReference type="Proteomes" id="UP000184268"/>
    </source>
</evidence>
<dbReference type="AlphaFoldDB" id="A0A1M5RTK7"/>
<organism evidence="6 7">
    <name type="scientific">Ferrimonas marina</name>
    <dbReference type="NCBI Taxonomy" id="299255"/>
    <lineage>
        <taxon>Bacteria</taxon>
        <taxon>Pseudomonadati</taxon>
        <taxon>Pseudomonadota</taxon>
        <taxon>Gammaproteobacteria</taxon>
        <taxon>Alteromonadales</taxon>
        <taxon>Ferrimonadaceae</taxon>
        <taxon>Ferrimonas</taxon>
    </lineage>
</organism>
<dbReference type="PANTHER" id="PTHR30600">
    <property type="entry name" value="CYTOCHROME C PEROXIDASE-RELATED"/>
    <property type="match status" value="1"/>
</dbReference>
<sequence>MTRVSPYGAMVAGLLLASGCGSGDEDSRVTPPGGFYQDYIDVVALGGDTTVSDASHSGHGFSTPAPNLTETELAQHLAGDLAFETSFTTAPNTAHPELDGVGPVFNNTNCNACHQRDGRPSTQRSEQPVRLGSDAGIFARISISAPPCETPSQDNGYCAPQPVPGFGTQMFHRGVLRARPDWQENNFIGQADLWLAWQSELFTYPDGTEVRLYWPEFTFDNAYDSPDDIAASALGQPDVEAGLRNGMPVFGLGLLELIPESAILALADPEDSNNDGISGRPNWVFDAVKAQAGEEPVSLGRFGWKANTPSVRVQSLGALRGDIGITNPLFPEESIAGTPLHDDYLARTNYQDTGMGFDGQPEADAIFADDVVFYTNTLGVPGRRNVQSEEVRSGAQYFDEIGCTGCHQPSFTTVSQGELGGRAAPQGLLGQTIYPFTDMLLHDMGEGLSDGRQDFQASGQEWKTRPLWGIGLTKTVNPSACFLHDGRACTLEEAILWHGGEAQTSRDGFVELSREQRQAVVAFLLSL</sequence>
<dbReference type="RefSeq" id="WP_067659115.1">
    <property type="nucleotide sequence ID" value="NZ_FQXG01000002.1"/>
</dbReference>
<dbReference type="GO" id="GO:0046872">
    <property type="term" value="F:metal ion binding"/>
    <property type="evidence" value="ECO:0007669"/>
    <property type="project" value="UniProtKB-KW"/>
</dbReference>
<dbReference type="Pfam" id="PF06537">
    <property type="entry name" value="DHOR"/>
    <property type="match status" value="1"/>
</dbReference>
<keyword evidence="1 4" id="KW-0349">Heme</keyword>
<dbReference type="PROSITE" id="PS51257">
    <property type="entry name" value="PROKAR_LIPOPROTEIN"/>
    <property type="match status" value="1"/>
</dbReference>